<dbReference type="Pfam" id="PF11127">
    <property type="entry name" value="YgaP-like_TM"/>
    <property type="match status" value="1"/>
</dbReference>
<evidence type="ECO:0000313" key="3">
    <source>
        <dbReference type="EMBL" id="MXP24039.1"/>
    </source>
</evidence>
<keyword evidence="4" id="KW-1185">Reference proteome</keyword>
<proteinExistence type="predicted"/>
<gene>
    <name evidence="3" type="ORF">GIY30_22130</name>
</gene>
<keyword evidence="1" id="KW-0812">Transmembrane</keyword>
<keyword evidence="1" id="KW-1133">Transmembrane helix</keyword>
<name>A0A6L7GVN3_9ACTN</name>
<comment type="caution">
    <text evidence="3">The sequence shown here is derived from an EMBL/GenBank/DDBJ whole genome shotgun (WGS) entry which is preliminary data.</text>
</comment>
<evidence type="ECO:0000313" key="4">
    <source>
        <dbReference type="Proteomes" id="UP000475545"/>
    </source>
</evidence>
<dbReference type="Gene3D" id="6.10.140.1340">
    <property type="match status" value="1"/>
</dbReference>
<evidence type="ECO:0000259" key="2">
    <source>
        <dbReference type="Pfam" id="PF11127"/>
    </source>
</evidence>
<protein>
    <submittedName>
        <fullName evidence="3">DUF2892 domain-containing protein</fullName>
    </submittedName>
</protein>
<accession>A0A6L7GVN3</accession>
<feature type="domain" description="Inner membrane protein YgaP-like transmembrane" evidence="2">
    <location>
        <begin position="2"/>
        <end position="56"/>
    </location>
</feature>
<dbReference type="InterPro" id="IPR021309">
    <property type="entry name" value="YgaP-like_TM"/>
</dbReference>
<dbReference type="Proteomes" id="UP000475545">
    <property type="component" value="Unassembled WGS sequence"/>
</dbReference>
<dbReference type="RefSeq" id="WP_160904233.1">
    <property type="nucleotide sequence ID" value="NZ_CP102850.1"/>
</dbReference>
<feature type="transmembrane region" description="Helical" evidence="1">
    <location>
        <begin position="7"/>
        <end position="25"/>
    </location>
</feature>
<reference evidence="3 4" key="1">
    <citation type="submission" date="2019-11" db="EMBL/GenBank/DDBJ databases">
        <title>Gordonia sp. nov., a novel actinobacterium isolated from mangrove soil in Hainan.</title>
        <authorList>
            <person name="Huang X."/>
            <person name="Xie Y."/>
            <person name="Chu X."/>
            <person name="Xiao K."/>
        </authorList>
    </citation>
    <scope>NUCLEOTIDE SEQUENCE [LARGE SCALE GENOMIC DNA]</scope>
    <source>
        <strain evidence="3 4">HNM0687</strain>
    </source>
</reference>
<feature type="transmembrane region" description="Helical" evidence="1">
    <location>
        <begin position="31"/>
        <end position="55"/>
    </location>
</feature>
<dbReference type="AlphaFoldDB" id="A0A6L7GVN3"/>
<dbReference type="EMBL" id="WMBR01000008">
    <property type="protein sequence ID" value="MXP24039.1"/>
    <property type="molecule type" value="Genomic_DNA"/>
</dbReference>
<organism evidence="3 4">
    <name type="scientific">Gordonia mangrovi</name>
    <dbReference type="NCBI Taxonomy" id="2665643"/>
    <lineage>
        <taxon>Bacteria</taxon>
        <taxon>Bacillati</taxon>
        <taxon>Actinomycetota</taxon>
        <taxon>Actinomycetes</taxon>
        <taxon>Mycobacteriales</taxon>
        <taxon>Gordoniaceae</taxon>
        <taxon>Gordonia</taxon>
    </lineage>
</organism>
<sequence length="67" mass="7065">MNIDRGVFAIAGTMTLLGAILSAAFSPWWLLLVGFVGLNLLQSSVTGFCPAAMVLKRFGINSGCAFQ</sequence>
<evidence type="ECO:0000256" key="1">
    <source>
        <dbReference type="SAM" id="Phobius"/>
    </source>
</evidence>
<keyword evidence="1" id="KW-0472">Membrane</keyword>